<sequence>MNNNSDHISSNKNDIPTINFIQSPLDMDDDEFRAGYPFTSISLKEINEQNKPWCAQSLASDNSAFESAYSKNNDFNKTTKEDDESNRILFREYDKLVKLNLNSSKILDDNNDCNGNINQNEDHYNIVQTDNDKQINQPAPHVPYGDGDDDDDEYYDSKDDYNGSDNYNDYDFADDISDSRSTNTVRCKQTLTVVLVCETFDDKCCRPDVLRRQFVDVRILSAMTLVGHIFII</sequence>
<protein>
    <submittedName>
        <fullName evidence="2">Uncharacterized protein</fullName>
    </submittedName>
</protein>
<evidence type="ECO:0000313" key="3">
    <source>
        <dbReference type="Proteomes" id="UP000663836"/>
    </source>
</evidence>
<dbReference type="AlphaFoldDB" id="A0A819LIP5"/>
<name>A0A819LIP5_9BILA</name>
<dbReference type="EMBL" id="CAJOBD010003691">
    <property type="protein sequence ID" value="CAF3961640.1"/>
    <property type="molecule type" value="Genomic_DNA"/>
</dbReference>
<dbReference type="Proteomes" id="UP000663836">
    <property type="component" value="Unassembled WGS sequence"/>
</dbReference>
<evidence type="ECO:0000313" key="2">
    <source>
        <dbReference type="EMBL" id="CAF3961640.1"/>
    </source>
</evidence>
<accession>A0A819LIP5</accession>
<feature type="region of interest" description="Disordered" evidence="1">
    <location>
        <begin position="133"/>
        <end position="166"/>
    </location>
</feature>
<proteinExistence type="predicted"/>
<comment type="caution">
    <text evidence="2">The sequence shown here is derived from an EMBL/GenBank/DDBJ whole genome shotgun (WGS) entry which is preliminary data.</text>
</comment>
<gene>
    <name evidence="2" type="ORF">JBS370_LOCUS24124</name>
</gene>
<reference evidence="2" key="1">
    <citation type="submission" date="2021-02" db="EMBL/GenBank/DDBJ databases">
        <authorList>
            <person name="Nowell W R."/>
        </authorList>
    </citation>
    <scope>NUCLEOTIDE SEQUENCE</scope>
</reference>
<organism evidence="2 3">
    <name type="scientific">Rotaria sordida</name>
    <dbReference type="NCBI Taxonomy" id="392033"/>
    <lineage>
        <taxon>Eukaryota</taxon>
        <taxon>Metazoa</taxon>
        <taxon>Spiralia</taxon>
        <taxon>Gnathifera</taxon>
        <taxon>Rotifera</taxon>
        <taxon>Eurotatoria</taxon>
        <taxon>Bdelloidea</taxon>
        <taxon>Philodinida</taxon>
        <taxon>Philodinidae</taxon>
        <taxon>Rotaria</taxon>
    </lineage>
</organism>
<evidence type="ECO:0000256" key="1">
    <source>
        <dbReference type="SAM" id="MobiDB-lite"/>
    </source>
</evidence>